<feature type="compositionally biased region" description="Low complexity" evidence="8">
    <location>
        <begin position="432"/>
        <end position="446"/>
    </location>
</feature>
<comment type="cofactor">
    <cofactor evidence="7">
        <name>Mg(2+)</name>
        <dbReference type="ChEBI" id="CHEBI:18420"/>
    </cofactor>
</comment>
<dbReference type="InterPro" id="IPR018480">
    <property type="entry name" value="PNAcMuramoyl-5peptid_Trfase_CS"/>
</dbReference>
<dbReference type="EMBL" id="LT629710">
    <property type="protein sequence ID" value="SDP43494.1"/>
    <property type="molecule type" value="Genomic_DNA"/>
</dbReference>
<evidence type="ECO:0000256" key="3">
    <source>
        <dbReference type="ARBA" id="ARBA00022679"/>
    </source>
</evidence>
<keyword evidence="6 9" id="KW-0472">Membrane</keyword>
<feature type="transmembrane region" description="Helical" evidence="9">
    <location>
        <begin position="389"/>
        <end position="409"/>
    </location>
</feature>
<comment type="subcellular location">
    <subcellularLocation>
        <location evidence="1">Cell membrane</location>
        <topology evidence="1">Multi-pass membrane protein</topology>
    </subcellularLocation>
</comment>
<feature type="compositionally biased region" description="Polar residues" evidence="8">
    <location>
        <begin position="7"/>
        <end position="16"/>
    </location>
</feature>
<feature type="region of interest" description="Disordered" evidence="8">
    <location>
        <begin position="419"/>
        <end position="456"/>
    </location>
</feature>
<keyword evidence="3 10" id="KW-0808">Transferase</keyword>
<feature type="transmembrane region" description="Helical" evidence="9">
    <location>
        <begin position="90"/>
        <end position="110"/>
    </location>
</feature>
<feature type="transmembrane region" description="Helical" evidence="9">
    <location>
        <begin position="306"/>
        <end position="332"/>
    </location>
</feature>
<dbReference type="STRING" id="1090615.SAMN04515671_4218"/>
<dbReference type="Proteomes" id="UP000198741">
    <property type="component" value="Chromosome I"/>
</dbReference>
<dbReference type="PROSITE" id="PS01348">
    <property type="entry name" value="MRAY_2"/>
    <property type="match status" value="1"/>
</dbReference>
<dbReference type="GO" id="GO:0005886">
    <property type="term" value="C:plasma membrane"/>
    <property type="evidence" value="ECO:0007669"/>
    <property type="project" value="UniProtKB-SubCell"/>
</dbReference>
<evidence type="ECO:0000256" key="7">
    <source>
        <dbReference type="PIRSR" id="PIRSR600715-1"/>
    </source>
</evidence>
<evidence type="ECO:0000256" key="1">
    <source>
        <dbReference type="ARBA" id="ARBA00004651"/>
    </source>
</evidence>
<dbReference type="GO" id="GO:0046872">
    <property type="term" value="F:metal ion binding"/>
    <property type="evidence" value="ECO:0007669"/>
    <property type="project" value="UniProtKB-KW"/>
</dbReference>
<evidence type="ECO:0000256" key="5">
    <source>
        <dbReference type="ARBA" id="ARBA00022989"/>
    </source>
</evidence>
<evidence type="ECO:0000256" key="6">
    <source>
        <dbReference type="ARBA" id="ARBA00023136"/>
    </source>
</evidence>
<feature type="transmembrane region" description="Helical" evidence="9">
    <location>
        <begin position="363"/>
        <end position="383"/>
    </location>
</feature>
<dbReference type="InterPro" id="IPR000715">
    <property type="entry name" value="Glycosyl_transferase_4"/>
</dbReference>
<evidence type="ECO:0000256" key="2">
    <source>
        <dbReference type="ARBA" id="ARBA00022475"/>
    </source>
</evidence>
<evidence type="ECO:0000313" key="10">
    <source>
        <dbReference type="EMBL" id="SDP43494.1"/>
    </source>
</evidence>
<evidence type="ECO:0000313" key="11">
    <source>
        <dbReference type="Proteomes" id="UP000198741"/>
    </source>
</evidence>
<keyword evidence="4 9" id="KW-0812">Transmembrane</keyword>
<organism evidence="10 11">
    <name type="scientific">Nakamurella panacisegetis</name>
    <dbReference type="NCBI Taxonomy" id="1090615"/>
    <lineage>
        <taxon>Bacteria</taxon>
        <taxon>Bacillati</taxon>
        <taxon>Actinomycetota</taxon>
        <taxon>Actinomycetes</taxon>
        <taxon>Nakamurellales</taxon>
        <taxon>Nakamurellaceae</taxon>
        <taxon>Nakamurella</taxon>
    </lineage>
</organism>
<keyword evidence="7" id="KW-0460">Magnesium</keyword>
<evidence type="ECO:0000256" key="9">
    <source>
        <dbReference type="SAM" id="Phobius"/>
    </source>
</evidence>
<evidence type="ECO:0000256" key="4">
    <source>
        <dbReference type="ARBA" id="ARBA00022692"/>
    </source>
</evidence>
<feature type="transmembrane region" description="Helical" evidence="9">
    <location>
        <begin position="47"/>
        <end position="69"/>
    </location>
</feature>
<dbReference type="Pfam" id="PF00953">
    <property type="entry name" value="Glycos_transf_4"/>
    <property type="match status" value="1"/>
</dbReference>
<feature type="region of interest" description="Disordered" evidence="8">
    <location>
        <begin position="1"/>
        <end position="21"/>
    </location>
</feature>
<evidence type="ECO:0000256" key="8">
    <source>
        <dbReference type="SAM" id="MobiDB-lite"/>
    </source>
</evidence>
<protein>
    <submittedName>
        <fullName evidence="10">UDP-GlcNAc:undecaprenyl-phosphate GlcNAc-1-phosphate transferase</fullName>
    </submittedName>
</protein>
<feature type="binding site" evidence="7">
    <location>
        <position position="273"/>
    </location>
    <ligand>
        <name>Mg(2+)</name>
        <dbReference type="ChEBI" id="CHEBI:18420"/>
    </ligand>
</feature>
<dbReference type="GO" id="GO:0009103">
    <property type="term" value="P:lipopolysaccharide biosynthetic process"/>
    <property type="evidence" value="ECO:0007669"/>
    <property type="project" value="TreeGrafter"/>
</dbReference>
<feature type="transmembrane region" description="Helical" evidence="9">
    <location>
        <begin position="247"/>
        <end position="265"/>
    </location>
</feature>
<dbReference type="GO" id="GO:0016780">
    <property type="term" value="F:phosphotransferase activity, for other substituted phosphate groups"/>
    <property type="evidence" value="ECO:0007669"/>
    <property type="project" value="InterPro"/>
</dbReference>
<keyword evidence="11" id="KW-1185">Reference proteome</keyword>
<dbReference type="PANTHER" id="PTHR22926:SF3">
    <property type="entry name" value="UNDECAPRENYL-PHOSPHATE ALPHA-N-ACETYLGLUCOSAMINYL 1-PHOSPHATE TRANSFERASE"/>
    <property type="match status" value="1"/>
</dbReference>
<dbReference type="GO" id="GO:0071555">
    <property type="term" value="P:cell wall organization"/>
    <property type="evidence" value="ECO:0007669"/>
    <property type="project" value="TreeGrafter"/>
</dbReference>
<dbReference type="CDD" id="cd06853">
    <property type="entry name" value="GT_WecA_like"/>
    <property type="match status" value="1"/>
</dbReference>
<proteinExistence type="predicted"/>
<keyword evidence="5 9" id="KW-1133">Transmembrane helix</keyword>
<feature type="transmembrane region" description="Helical" evidence="9">
    <location>
        <begin position="214"/>
        <end position="235"/>
    </location>
</feature>
<feature type="transmembrane region" description="Helical" evidence="9">
    <location>
        <begin position="151"/>
        <end position="170"/>
    </location>
</feature>
<dbReference type="OrthoDB" id="9783652at2"/>
<keyword evidence="2" id="KW-1003">Cell membrane</keyword>
<keyword evidence="7" id="KW-0479">Metal-binding</keyword>
<name>A0A1H0SP11_9ACTN</name>
<feature type="binding site" evidence="7">
    <location>
        <position position="205"/>
    </location>
    <ligand>
        <name>Mg(2+)</name>
        <dbReference type="ChEBI" id="CHEBI:18420"/>
    </ligand>
</feature>
<feature type="transmembrane region" description="Helical" evidence="9">
    <location>
        <begin position="277"/>
        <end position="294"/>
    </location>
</feature>
<reference evidence="10 11" key="1">
    <citation type="submission" date="2016-10" db="EMBL/GenBank/DDBJ databases">
        <authorList>
            <person name="de Groot N.N."/>
        </authorList>
    </citation>
    <scope>NUCLEOTIDE SEQUENCE [LARGE SCALE GENOMIC DNA]</scope>
    <source>
        <strain evidence="11">P4-7,KCTC 19426,CECT 7604</strain>
    </source>
</reference>
<gene>
    <name evidence="10" type="ORF">SAMN04515671_4218</name>
</gene>
<accession>A0A1H0SP11</accession>
<dbReference type="GO" id="GO:0044038">
    <property type="term" value="P:cell wall macromolecule biosynthetic process"/>
    <property type="evidence" value="ECO:0007669"/>
    <property type="project" value="TreeGrafter"/>
</dbReference>
<feature type="transmembrane region" description="Helical" evidence="9">
    <location>
        <begin position="122"/>
        <end position="139"/>
    </location>
</feature>
<feature type="transmembrane region" description="Helical" evidence="9">
    <location>
        <begin position="190"/>
        <end position="207"/>
    </location>
</feature>
<sequence length="456" mass="48116">MGFRFSAASSTGTVETSGPPGRFHRGAHDFCHYPEPVADIAIPAREYMLVFATAGLITFLATGGVRLIARKIGAFTPIRDRDVHQSPTPRMGGLAVYLGFATAILMARKIPTLARAFDSSSTIQGVLVAGAVIVLVGVLDDRFDLDAVTKLFGQILAAGVLVLYGVTWLVVWLPSSSGGSSVSLDQTQGALITVLITVVLANAMNFIDGLDGLLAGVATISAIAVFIFSVHQFMLTGDDSVSSQPPLIAAALVGACVGFLPHNFYPARIFMGDSGSMFIGLATAASIITANGQVPSDAVNFGPRSTVALLAPLIVVLAVVFIPVLDFLLAVIRRTKEGRHPFSADKRHLHHRMLGIGHTHRQAVLIFYLWAFVLSAGSVSLVFLRWQAVVAPIVLALMVALVLTLWPWVRARRLGRRRRADAAMRDRPPPAGTAVPAAGADPATGPHPLGGGESAA</sequence>
<dbReference type="AlphaFoldDB" id="A0A1H0SP11"/>
<dbReference type="PANTHER" id="PTHR22926">
    <property type="entry name" value="PHOSPHO-N-ACETYLMURAMOYL-PENTAPEPTIDE-TRANSFERASE"/>
    <property type="match status" value="1"/>
</dbReference>